<evidence type="ECO:0000256" key="1">
    <source>
        <dbReference type="ARBA" id="ARBA00009059"/>
    </source>
</evidence>
<evidence type="ECO:0000256" key="8">
    <source>
        <dbReference type="ARBA" id="ARBA00047306"/>
    </source>
</evidence>
<dbReference type="GO" id="GO:0032259">
    <property type="term" value="P:methylation"/>
    <property type="evidence" value="ECO:0007669"/>
    <property type="project" value="UniProtKB-KW"/>
</dbReference>
<keyword evidence="3" id="KW-0808">Transferase</keyword>
<feature type="transmembrane region" description="Helical" evidence="11">
    <location>
        <begin position="77"/>
        <end position="101"/>
    </location>
</feature>
<organism evidence="12 13">
    <name type="scientific">Parelaphostrongylus tenuis</name>
    <name type="common">Meningeal worm</name>
    <dbReference type="NCBI Taxonomy" id="148309"/>
    <lineage>
        <taxon>Eukaryota</taxon>
        <taxon>Metazoa</taxon>
        <taxon>Ecdysozoa</taxon>
        <taxon>Nematoda</taxon>
        <taxon>Chromadorea</taxon>
        <taxon>Rhabditida</taxon>
        <taxon>Rhabditina</taxon>
        <taxon>Rhabditomorpha</taxon>
        <taxon>Strongyloidea</taxon>
        <taxon>Metastrongylidae</taxon>
        <taxon>Parelaphostrongylus</taxon>
    </lineage>
</organism>
<comment type="caution">
    <text evidence="12">The sequence shown here is derived from an EMBL/GenBank/DDBJ whole genome shotgun (WGS) entry which is preliminary data.</text>
</comment>
<keyword evidence="11" id="KW-0472">Membrane</keyword>
<dbReference type="EMBL" id="JAHQIW010002865">
    <property type="protein sequence ID" value="KAJ1356664.1"/>
    <property type="molecule type" value="Genomic_DNA"/>
</dbReference>
<comment type="catalytic activity">
    <reaction evidence="8">
        <text>N-terminal L-seryl-L-prolyl-L-lysyl-[protein] + 3 S-adenosyl-L-methionine = N-terminal N,N,N-trimethyl-L-seryl-L-prolyl-L-lysyl-[protein] + 3 S-adenosyl-L-homocysteine + 3 H(+)</text>
        <dbReference type="Rhea" id="RHEA:54724"/>
        <dbReference type="Rhea" id="RHEA-COMP:13789"/>
        <dbReference type="Rhea" id="RHEA-COMP:13973"/>
        <dbReference type="ChEBI" id="CHEBI:15378"/>
        <dbReference type="ChEBI" id="CHEBI:57856"/>
        <dbReference type="ChEBI" id="CHEBI:59789"/>
        <dbReference type="ChEBI" id="CHEBI:138061"/>
        <dbReference type="ChEBI" id="CHEBI:138317"/>
        <dbReference type="EC" id="2.1.1.244"/>
    </reaction>
</comment>
<evidence type="ECO:0000256" key="3">
    <source>
        <dbReference type="ARBA" id="ARBA00022679"/>
    </source>
</evidence>
<dbReference type="InterPro" id="IPR029063">
    <property type="entry name" value="SAM-dependent_MTases_sf"/>
</dbReference>
<comment type="similarity">
    <text evidence="1">Belongs to the methyltransferase superfamily. NTM1 family.</text>
</comment>
<evidence type="ECO:0000256" key="6">
    <source>
        <dbReference type="ARBA" id="ARBA00039449"/>
    </source>
</evidence>
<dbReference type="SUPFAM" id="SSF53335">
    <property type="entry name" value="S-adenosyl-L-methionine-dependent methyltransferases"/>
    <property type="match status" value="1"/>
</dbReference>
<accession>A0AAD5QPA1</accession>
<dbReference type="FunFam" id="3.40.50.150:FF:000025">
    <property type="entry name" value="N-terminal Xaa-Pro-Lys N-methyltransferase 1"/>
    <property type="match status" value="1"/>
</dbReference>
<dbReference type="EC" id="2.1.1.244" evidence="5"/>
<dbReference type="PANTHER" id="PTHR12753:SF0">
    <property type="entry name" value="ALPHA N-TERMINAL PROTEIN METHYLTRANSFERASE 1"/>
    <property type="match status" value="1"/>
</dbReference>
<evidence type="ECO:0000256" key="11">
    <source>
        <dbReference type="SAM" id="Phobius"/>
    </source>
</evidence>
<proteinExistence type="inferred from homology"/>
<keyword evidence="11" id="KW-0812">Transmembrane</keyword>
<dbReference type="GO" id="GO:0005737">
    <property type="term" value="C:cytoplasm"/>
    <property type="evidence" value="ECO:0007669"/>
    <property type="project" value="TreeGrafter"/>
</dbReference>
<reference evidence="12" key="1">
    <citation type="submission" date="2021-06" db="EMBL/GenBank/DDBJ databases">
        <title>Parelaphostrongylus tenuis whole genome reference sequence.</title>
        <authorList>
            <person name="Garwood T.J."/>
            <person name="Larsen P.A."/>
            <person name="Fountain-Jones N.M."/>
            <person name="Garbe J.R."/>
            <person name="Macchietto M.G."/>
            <person name="Kania S.A."/>
            <person name="Gerhold R.W."/>
            <person name="Richards J.E."/>
            <person name="Wolf T.M."/>
        </authorList>
    </citation>
    <scope>NUCLEOTIDE SEQUENCE</scope>
    <source>
        <strain evidence="12">MNPRO001-30</strain>
        <tissue evidence="12">Meninges</tissue>
    </source>
</reference>
<evidence type="ECO:0000256" key="7">
    <source>
        <dbReference type="ARBA" id="ARBA00043129"/>
    </source>
</evidence>
<evidence type="ECO:0000256" key="4">
    <source>
        <dbReference type="ARBA" id="ARBA00022691"/>
    </source>
</evidence>
<name>A0AAD5QPA1_PARTN</name>
<keyword evidence="4" id="KW-0949">S-adenosyl-L-methionine</keyword>
<dbReference type="AlphaFoldDB" id="A0AAD5QPA1"/>
<evidence type="ECO:0000256" key="10">
    <source>
        <dbReference type="ARBA" id="ARBA00048167"/>
    </source>
</evidence>
<comment type="catalytic activity">
    <reaction evidence="10">
        <text>N-terminal L-alanyl-L-prolyl-L-lysyl-[protein] + 3 S-adenosyl-L-methionine = N-terminal N,N,N-trimethyl-L-alanyl-L-prolyl-L-lysyl-[protein] + 3 S-adenosyl-L-homocysteine + 3 H(+)</text>
        <dbReference type="Rhea" id="RHEA:54712"/>
        <dbReference type="Rhea" id="RHEA-COMP:13785"/>
        <dbReference type="Rhea" id="RHEA-COMP:13971"/>
        <dbReference type="ChEBI" id="CHEBI:15378"/>
        <dbReference type="ChEBI" id="CHEBI:57856"/>
        <dbReference type="ChEBI" id="CHEBI:59789"/>
        <dbReference type="ChEBI" id="CHEBI:138057"/>
        <dbReference type="ChEBI" id="CHEBI:138315"/>
        <dbReference type="EC" id="2.1.1.244"/>
    </reaction>
</comment>
<keyword evidence="11" id="KW-1133">Transmembrane helix</keyword>
<dbReference type="GO" id="GO:0071885">
    <property type="term" value="F:N-terminal protein N-methyltransferase activity"/>
    <property type="evidence" value="ECO:0007669"/>
    <property type="project" value="UniProtKB-EC"/>
</dbReference>
<dbReference type="Gene3D" id="3.40.50.150">
    <property type="entry name" value="Vaccinia Virus protein VP39"/>
    <property type="match status" value="1"/>
</dbReference>
<evidence type="ECO:0000313" key="12">
    <source>
        <dbReference type="EMBL" id="KAJ1356664.1"/>
    </source>
</evidence>
<dbReference type="CDD" id="cd02440">
    <property type="entry name" value="AdoMet_MTases"/>
    <property type="match status" value="1"/>
</dbReference>
<evidence type="ECO:0000313" key="13">
    <source>
        <dbReference type="Proteomes" id="UP001196413"/>
    </source>
</evidence>
<dbReference type="InterPro" id="IPR008576">
    <property type="entry name" value="MeTrfase_NTM1"/>
</dbReference>
<protein>
    <recommendedName>
        <fullName evidence="6">Alpha N-terminal protein methyltransferase 1</fullName>
        <ecNumber evidence="5">2.1.1.244</ecNumber>
    </recommendedName>
    <alternativeName>
        <fullName evidence="7">X-Pro-Lys N-terminal protein methyltransferase 1</fullName>
    </alternativeName>
</protein>
<dbReference type="PANTHER" id="PTHR12753">
    <property type="entry name" value="AD-003 - RELATED"/>
    <property type="match status" value="1"/>
</dbReference>
<evidence type="ECO:0000256" key="5">
    <source>
        <dbReference type="ARBA" id="ARBA00039112"/>
    </source>
</evidence>
<dbReference type="Pfam" id="PF05891">
    <property type="entry name" value="Methyltransf_PK"/>
    <property type="match status" value="1"/>
</dbReference>
<evidence type="ECO:0000256" key="2">
    <source>
        <dbReference type="ARBA" id="ARBA00022603"/>
    </source>
</evidence>
<comment type="catalytic activity">
    <reaction evidence="9">
        <text>N-terminal L-prolyl-L-prolyl-L-lysyl-[protein] + 2 S-adenosyl-L-methionine = N-terminal N,N-dimethyl-L-prolyl-L-prolyl-L-lysyl-[protein] + 2 S-adenosyl-L-homocysteine + 2 H(+)</text>
        <dbReference type="Rhea" id="RHEA:54736"/>
        <dbReference type="Rhea" id="RHEA-COMP:13787"/>
        <dbReference type="Rhea" id="RHEA-COMP:13974"/>
        <dbReference type="ChEBI" id="CHEBI:15378"/>
        <dbReference type="ChEBI" id="CHEBI:57856"/>
        <dbReference type="ChEBI" id="CHEBI:59789"/>
        <dbReference type="ChEBI" id="CHEBI:138059"/>
        <dbReference type="ChEBI" id="CHEBI:138318"/>
        <dbReference type="EC" id="2.1.1.244"/>
    </reaction>
</comment>
<dbReference type="Proteomes" id="UP001196413">
    <property type="component" value="Unassembled WGS sequence"/>
</dbReference>
<gene>
    <name evidence="12" type="ORF">KIN20_014405</name>
</gene>
<sequence>MKCKFDSRLRLYFCTRAKGHTPAVCLTIHAKTPLNDLELKLPAILMAELLAIHKGIMDENNNRVDPMETQLSFWATAVKWLMLLLPVAASCIHIFGSNYGMILGGGRARKRTIVKIRHPSRREFTLNTCDLAVLLTLKSSSLLPENFVFFINVADYVGRVRVLAISRISTLGRFVGLDLRTVSPLTLAVGFPGSGIDSRRSPEESTILKGLSGRLRRLDIRMASSVSKSDPVDPEEVYRKAYEFWSNTSRDIDGMLGGFANLHKPDIKCSKAFINKLKTKRLLVNANRVADCGAGIGRVTRHLLLPIFKNVVMVEPVAELLERSRSYVGDHGNVVRVQVGLQDFYPNLCSFDMIWIQWCSGHLTDTDMVNFLSRCIDGLTDNGVIVFKDNLSAQEESEFDSEDNSWTRPEKLVLELFERAGLRVVTENVQTGFPSGMYKVKMYALKPIKCCEEA</sequence>
<evidence type="ECO:0000256" key="9">
    <source>
        <dbReference type="ARBA" id="ARBA00047885"/>
    </source>
</evidence>
<keyword evidence="2" id="KW-0489">Methyltransferase</keyword>
<keyword evidence="13" id="KW-1185">Reference proteome</keyword>